<keyword evidence="9" id="KW-1185">Reference proteome</keyword>
<keyword evidence="5" id="KW-1133">Transmembrane helix</keyword>
<evidence type="ECO:0000259" key="7">
    <source>
        <dbReference type="Pfam" id="PF00884"/>
    </source>
</evidence>
<name>A0ABU2ZY06_9ALTE</name>
<dbReference type="SUPFAM" id="SSF53649">
    <property type="entry name" value="Alkaline phosphatase-like"/>
    <property type="match status" value="1"/>
</dbReference>
<dbReference type="InterPro" id="IPR050738">
    <property type="entry name" value="Sulfatase"/>
</dbReference>
<accession>A0ABU2ZY06</accession>
<protein>
    <submittedName>
        <fullName evidence="8">Arylsulfatase</fullName>
        <ecNumber evidence="8">3.1.6.-</ecNumber>
    </submittedName>
</protein>
<organism evidence="8 9">
    <name type="scientific">Glaciecola petra</name>
    <dbReference type="NCBI Taxonomy" id="3075602"/>
    <lineage>
        <taxon>Bacteria</taxon>
        <taxon>Pseudomonadati</taxon>
        <taxon>Pseudomonadota</taxon>
        <taxon>Gammaproteobacteria</taxon>
        <taxon>Alteromonadales</taxon>
        <taxon>Alteromonadaceae</taxon>
        <taxon>Glaciecola</taxon>
    </lineage>
</organism>
<dbReference type="PROSITE" id="PS00523">
    <property type="entry name" value="SULFATASE_1"/>
    <property type="match status" value="1"/>
</dbReference>
<keyword evidence="6" id="KW-0732">Signal</keyword>
<feature type="chain" id="PRO_5045646564" evidence="6">
    <location>
        <begin position="19"/>
        <end position="589"/>
    </location>
</feature>
<sequence length="589" mass="66127">MKITFILLVMAFSVFVNADQEEKQEQPNILLVLFDDVGFMGLGPYGSDAKTPNIDSLANKGLKFSQFNTSPLCGPSRAMLMTGMNSHSMGMSTLVEVISPDMEENPSYSMTWEQDQETLASRLRGVGYQTFVSGKWGIGRVGANLPHRFGFDRSFVLDATGGSNYREAPYMPLYKDVKWFEDGERTNLPPDFYSSRDLVEKMISYVDSADKDRPFFGFLSLQAIHIPVQAPIEYIENYNGVFDQGWDIMRNQRLAKAKDLGLIPSSSQLAETHESHRDWNSLSEEEQYYWARSMQVNAGMTEAADFHLGRLLRYLESTGELENTIVVITSDNGAEFNTIGKMSGIKLNWQLYAEKIWMRSQGWDVEPENLGLHGSMGAIGPEWATVAAAPLNLYKFNSTEGGQRVPLIISGPGINETGTTHSRSHVSDITPTLLDAAGVEFDPSEFYGKSLRSLFSDKKANIWGDDSYAFEVSGNASLYKGKWKITLVKSPFGDENWQLFDLSTDPGEAIDLSATHPDVLNELIREYQDYSQQMGIIELAKGETALKQLLRNATRQWFNENGLLLIIVLIVLSSSLTFLIRRRRNRKAK</sequence>
<feature type="transmembrane region" description="Helical" evidence="5">
    <location>
        <begin position="562"/>
        <end position="580"/>
    </location>
</feature>
<dbReference type="RefSeq" id="WP_311369988.1">
    <property type="nucleotide sequence ID" value="NZ_JAVRHX010000007.1"/>
</dbReference>
<dbReference type="EMBL" id="JAVRHX010000007">
    <property type="protein sequence ID" value="MDT0596464.1"/>
    <property type="molecule type" value="Genomic_DNA"/>
</dbReference>
<evidence type="ECO:0000256" key="3">
    <source>
        <dbReference type="ARBA" id="ARBA00022801"/>
    </source>
</evidence>
<dbReference type="PANTHER" id="PTHR42693">
    <property type="entry name" value="ARYLSULFATASE FAMILY MEMBER"/>
    <property type="match status" value="1"/>
</dbReference>
<dbReference type="Proteomes" id="UP001253545">
    <property type="component" value="Unassembled WGS sequence"/>
</dbReference>
<evidence type="ECO:0000256" key="4">
    <source>
        <dbReference type="ARBA" id="ARBA00022837"/>
    </source>
</evidence>
<keyword evidence="5" id="KW-0472">Membrane</keyword>
<evidence type="ECO:0000256" key="2">
    <source>
        <dbReference type="ARBA" id="ARBA00022723"/>
    </source>
</evidence>
<dbReference type="Gene3D" id="3.40.720.10">
    <property type="entry name" value="Alkaline Phosphatase, subunit A"/>
    <property type="match status" value="1"/>
</dbReference>
<reference evidence="8 9" key="1">
    <citation type="submission" date="2023-09" db="EMBL/GenBank/DDBJ databases">
        <authorList>
            <person name="Rey-Velasco X."/>
        </authorList>
    </citation>
    <scope>NUCLEOTIDE SEQUENCE [LARGE SCALE GENOMIC DNA]</scope>
    <source>
        <strain evidence="8 9">P117</strain>
    </source>
</reference>
<feature type="signal peptide" evidence="6">
    <location>
        <begin position="1"/>
        <end position="18"/>
    </location>
</feature>
<dbReference type="InterPro" id="IPR024607">
    <property type="entry name" value="Sulfatase_CS"/>
</dbReference>
<dbReference type="GO" id="GO:0016787">
    <property type="term" value="F:hydrolase activity"/>
    <property type="evidence" value="ECO:0007669"/>
    <property type="project" value="UniProtKB-KW"/>
</dbReference>
<dbReference type="InterPro" id="IPR017850">
    <property type="entry name" value="Alkaline_phosphatase_core_sf"/>
</dbReference>
<evidence type="ECO:0000256" key="5">
    <source>
        <dbReference type="SAM" id="Phobius"/>
    </source>
</evidence>
<dbReference type="EC" id="3.1.6.-" evidence="8"/>
<proteinExistence type="inferred from homology"/>
<dbReference type="Gene3D" id="3.30.1120.10">
    <property type="match status" value="1"/>
</dbReference>
<dbReference type="InterPro" id="IPR000917">
    <property type="entry name" value="Sulfatase_N"/>
</dbReference>
<dbReference type="CDD" id="cd16025">
    <property type="entry name" value="PAS_like"/>
    <property type="match status" value="1"/>
</dbReference>
<evidence type="ECO:0000313" key="9">
    <source>
        <dbReference type="Proteomes" id="UP001253545"/>
    </source>
</evidence>
<keyword evidence="2" id="KW-0479">Metal-binding</keyword>
<dbReference type="PANTHER" id="PTHR42693:SF33">
    <property type="entry name" value="ARYLSULFATASE"/>
    <property type="match status" value="1"/>
</dbReference>
<evidence type="ECO:0000256" key="1">
    <source>
        <dbReference type="ARBA" id="ARBA00008779"/>
    </source>
</evidence>
<keyword evidence="4" id="KW-0106">Calcium</keyword>
<evidence type="ECO:0000256" key="6">
    <source>
        <dbReference type="SAM" id="SignalP"/>
    </source>
</evidence>
<comment type="caution">
    <text evidence="8">The sequence shown here is derived from an EMBL/GenBank/DDBJ whole genome shotgun (WGS) entry which is preliminary data.</text>
</comment>
<feature type="domain" description="Sulfatase N-terminal" evidence="7">
    <location>
        <begin position="27"/>
        <end position="439"/>
    </location>
</feature>
<comment type="similarity">
    <text evidence="1">Belongs to the sulfatase family.</text>
</comment>
<gene>
    <name evidence="8" type="ORF">RM552_16535</name>
</gene>
<keyword evidence="3 8" id="KW-0378">Hydrolase</keyword>
<evidence type="ECO:0000313" key="8">
    <source>
        <dbReference type="EMBL" id="MDT0596464.1"/>
    </source>
</evidence>
<keyword evidence="5" id="KW-0812">Transmembrane</keyword>
<dbReference type="Pfam" id="PF00884">
    <property type="entry name" value="Sulfatase"/>
    <property type="match status" value="1"/>
</dbReference>